<evidence type="ECO:0000313" key="4">
    <source>
        <dbReference type="Proteomes" id="UP001175000"/>
    </source>
</evidence>
<dbReference type="InterPro" id="IPR006598">
    <property type="entry name" value="CAP10"/>
</dbReference>
<feature type="transmembrane region" description="Helical" evidence="1">
    <location>
        <begin position="7"/>
        <end position="24"/>
    </location>
</feature>
<keyword evidence="4" id="KW-1185">Reference proteome</keyword>
<dbReference type="Proteomes" id="UP001175000">
    <property type="component" value="Unassembled WGS sequence"/>
</dbReference>
<reference evidence="3" key="1">
    <citation type="submission" date="2023-06" db="EMBL/GenBank/DDBJ databases">
        <title>Genome-scale phylogeny and comparative genomics of the fungal order Sordariales.</title>
        <authorList>
            <consortium name="Lawrence Berkeley National Laboratory"/>
            <person name="Hensen N."/>
            <person name="Bonometti L."/>
            <person name="Westerberg I."/>
            <person name="Brannstrom I.O."/>
            <person name="Guillou S."/>
            <person name="Cros-Aarteil S."/>
            <person name="Calhoun S."/>
            <person name="Haridas S."/>
            <person name="Kuo A."/>
            <person name="Mondo S."/>
            <person name="Pangilinan J."/>
            <person name="Riley R."/>
            <person name="Labutti K."/>
            <person name="Andreopoulos B."/>
            <person name="Lipzen A."/>
            <person name="Chen C."/>
            <person name="Yanf M."/>
            <person name="Daum C."/>
            <person name="Ng V."/>
            <person name="Clum A."/>
            <person name="Steindorff A."/>
            <person name="Ohm R."/>
            <person name="Martin F."/>
            <person name="Silar P."/>
            <person name="Natvig D."/>
            <person name="Lalanne C."/>
            <person name="Gautier V."/>
            <person name="Ament-Velasquez S.L."/>
            <person name="Kruys A."/>
            <person name="Hutchinson M.I."/>
            <person name="Powell A.J."/>
            <person name="Barry K."/>
            <person name="Miller A.N."/>
            <person name="Grigoriev I.V."/>
            <person name="Debuchy R."/>
            <person name="Gladieux P."/>
            <person name="Thoren M.H."/>
            <person name="Johannesson H."/>
        </authorList>
    </citation>
    <scope>NUCLEOTIDE SEQUENCE</scope>
    <source>
        <strain evidence="3">CBS 606.72</strain>
    </source>
</reference>
<feature type="domain" description="Glycosyl transferase CAP10" evidence="2">
    <location>
        <begin position="346"/>
        <end position="631"/>
    </location>
</feature>
<feature type="transmembrane region" description="Helical" evidence="1">
    <location>
        <begin position="112"/>
        <end position="131"/>
    </location>
</feature>
<keyword evidence="1" id="KW-1133">Transmembrane helix</keyword>
<gene>
    <name evidence="3" type="ORF">B0T14DRAFT_554503</name>
</gene>
<dbReference type="AlphaFoldDB" id="A0AA40BZH9"/>
<dbReference type="PANTHER" id="PTHR12203:SF61">
    <property type="entry name" value="CAPSULE PROTEIN"/>
    <property type="match status" value="1"/>
</dbReference>
<feature type="transmembrane region" description="Helical" evidence="1">
    <location>
        <begin position="60"/>
        <end position="79"/>
    </location>
</feature>
<proteinExistence type="predicted"/>
<dbReference type="Pfam" id="PF05686">
    <property type="entry name" value="Glyco_transf_90"/>
    <property type="match status" value="1"/>
</dbReference>
<protein>
    <recommendedName>
        <fullName evidence="2">Glycosyl transferase CAP10 domain-containing protein</fullName>
    </recommendedName>
</protein>
<evidence type="ECO:0000313" key="3">
    <source>
        <dbReference type="EMBL" id="KAK0619148.1"/>
    </source>
</evidence>
<dbReference type="EMBL" id="JAULSU010000004">
    <property type="protein sequence ID" value="KAK0619148.1"/>
    <property type="molecule type" value="Genomic_DNA"/>
</dbReference>
<keyword evidence="1" id="KW-0812">Transmembrane</keyword>
<keyword evidence="1" id="KW-0472">Membrane</keyword>
<evidence type="ECO:0000259" key="2">
    <source>
        <dbReference type="SMART" id="SM00672"/>
    </source>
</evidence>
<dbReference type="InterPro" id="IPR051091">
    <property type="entry name" value="O-Glucosyltr/Glycosyltrsf_90"/>
</dbReference>
<dbReference type="PANTHER" id="PTHR12203">
    <property type="entry name" value="KDEL LYS-ASP-GLU-LEU CONTAINING - RELATED"/>
    <property type="match status" value="1"/>
</dbReference>
<evidence type="ECO:0000256" key="1">
    <source>
        <dbReference type="SAM" id="Phobius"/>
    </source>
</evidence>
<sequence>MSWAVSLPVRMAAILAVAFVIQTMHYGASIVALVSPSFFFLGLLKALAWFFALQAARESSWSIAPAIATFAAVANARLFRHSSELAAVLGLLVCLLALSPVVGMAPKNARGGPALLVFMAVPLALYSYQAYQAAYFSSTAVSSASHPAEKLIQAAMTRFDRFREGQSRSLAAAATEYQRRYRMEPPPGFEDWYRFAVENNSPVIDDFNIIHTSLAPFLRLSGKDFNRIMQAAYSHPHTDVWLCNFNGAKKETSCNHPSRDFDRNTALLFNSLLQNITTSLPDVSFIVNHLDEPRLLIPPSSQRGGISHFETEDLTSLPTFTTLARYCPGSVSAVSAAQDSGIDTNGLPFITNTTAAMDLCQNPSHAKQHGLFLSPTSFHLIEGLVPVLSTGTLSTMGDIVFPSPAYTVEEGFQYDAAHGMEWEQKRNNLYWAGSTTGGYAAGGSAWKDFHRQRFVALAQGKLGSHYYLQEQQGVVKRVASRFFNRKLYDVDFTRVFMCALRACRDEKDYFHTKSWADKDAALGSRLVFDLDGNGISGRYYKFLASKSAVLKQTLFREWHDDRLVPWVHYIPVSLGMEELPELVLWLTSTELGQARAREIADKGREWFEQAMRPVDRAIYLYRLLLELARVQGPSREASQR</sequence>
<feature type="transmembrane region" description="Helical" evidence="1">
    <location>
        <begin position="30"/>
        <end position="53"/>
    </location>
</feature>
<dbReference type="SMART" id="SM00672">
    <property type="entry name" value="CAP10"/>
    <property type="match status" value="1"/>
</dbReference>
<organism evidence="3 4">
    <name type="scientific">Immersiella caudata</name>
    <dbReference type="NCBI Taxonomy" id="314043"/>
    <lineage>
        <taxon>Eukaryota</taxon>
        <taxon>Fungi</taxon>
        <taxon>Dikarya</taxon>
        <taxon>Ascomycota</taxon>
        <taxon>Pezizomycotina</taxon>
        <taxon>Sordariomycetes</taxon>
        <taxon>Sordariomycetidae</taxon>
        <taxon>Sordariales</taxon>
        <taxon>Lasiosphaeriaceae</taxon>
        <taxon>Immersiella</taxon>
    </lineage>
</organism>
<name>A0AA40BZH9_9PEZI</name>
<feature type="transmembrane region" description="Helical" evidence="1">
    <location>
        <begin position="85"/>
        <end position="105"/>
    </location>
</feature>
<accession>A0AA40BZH9</accession>
<comment type="caution">
    <text evidence="3">The sequence shown here is derived from an EMBL/GenBank/DDBJ whole genome shotgun (WGS) entry which is preliminary data.</text>
</comment>